<dbReference type="InterPro" id="IPR010301">
    <property type="entry name" value="RRP1"/>
</dbReference>
<accession>A0ABR1F7M7</accession>
<evidence type="ECO:0008006" key="8">
    <source>
        <dbReference type="Google" id="ProtNLM"/>
    </source>
</evidence>
<dbReference type="PANTHER" id="PTHR13026:SF0">
    <property type="entry name" value="RIBOSOMAL RNA PROCESSING 1B"/>
    <property type="match status" value="1"/>
</dbReference>
<dbReference type="Proteomes" id="UP001498771">
    <property type="component" value="Unassembled WGS sequence"/>
</dbReference>
<evidence type="ECO:0000256" key="2">
    <source>
        <dbReference type="ARBA" id="ARBA00006374"/>
    </source>
</evidence>
<dbReference type="RefSeq" id="XP_064768156.1">
    <property type="nucleotide sequence ID" value="XM_064912723.1"/>
</dbReference>
<evidence type="ECO:0000256" key="4">
    <source>
        <dbReference type="ARBA" id="ARBA00023242"/>
    </source>
</evidence>
<dbReference type="GeneID" id="90038235"/>
<dbReference type="EMBL" id="JBBJBU010000006">
    <property type="protein sequence ID" value="KAK7205123.1"/>
    <property type="molecule type" value="Genomic_DNA"/>
</dbReference>
<proteinExistence type="inferred from homology"/>
<organism evidence="6 7">
    <name type="scientific">Myxozyma melibiosi</name>
    <dbReference type="NCBI Taxonomy" id="54550"/>
    <lineage>
        <taxon>Eukaryota</taxon>
        <taxon>Fungi</taxon>
        <taxon>Dikarya</taxon>
        <taxon>Ascomycota</taxon>
        <taxon>Saccharomycotina</taxon>
        <taxon>Lipomycetes</taxon>
        <taxon>Lipomycetales</taxon>
        <taxon>Lipomycetaceae</taxon>
        <taxon>Myxozyma</taxon>
    </lineage>
</organism>
<reference evidence="6 7" key="1">
    <citation type="submission" date="2024-03" db="EMBL/GenBank/DDBJ databases">
        <title>Genome-scale model development and genomic sequencing of the oleaginous clade Lipomyces.</title>
        <authorList>
            <consortium name="Lawrence Berkeley National Laboratory"/>
            <person name="Czajka J.J."/>
            <person name="Han Y."/>
            <person name="Kim J."/>
            <person name="Mondo S.J."/>
            <person name="Hofstad B.A."/>
            <person name="Robles A."/>
            <person name="Haridas S."/>
            <person name="Riley R."/>
            <person name="LaButti K."/>
            <person name="Pangilinan J."/>
            <person name="Andreopoulos W."/>
            <person name="Lipzen A."/>
            <person name="Yan J."/>
            <person name="Wang M."/>
            <person name="Ng V."/>
            <person name="Grigoriev I.V."/>
            <person name="Spatafora J.W."/>
            <person name="Magnuson J.K."/>
            <person name="Baker S.E."/>
            <person name="Pomraning K.R."/>
        </authorList>
    </citation>
    <scope>NUCLEOTIDE SEQUENCE [LARGE SCALE GENOMIC DNA]</scope>
    <source>
        <strain evidence="6 7">Phaff 52-87</strain>
    </source>
</reference>
<comment type="similarity">
    <text evidence="2">Belongs to the RRP1 family.</text>
</comment>
<feature type="compositionally biased region" description="Basic and acidic residues" evidence="5">
    <location>
        <begin position="182"/>
        <end position="191"/>
    </location>
</feature>
<gene>
    <name evidence="6" type="ORF">BZA70DRAFT_279118</name>
</gene>
<comment type="subcellular location">
    <subcellularLocation>
        <location evidence="1">Nucleus</location>
    </subcellularLocation>
</comment>
<evidence type="ECO:0000313" key="7">
    <source>
        <dbReference type="Proteomes" id="UP001498771"/>
    </source>
</evidence>
<dbReference type="Pfam" id="PF05997">
    <property type="entry name" value="Nop52"/>
    <property type="match status" value="1"/>
</dbReference>
<keyword evidence="4" id="KW-0539">Nucleus</keyword>
<feature type="compositionally biased region" description="Acidic residues" evidence="5">
    <location>
        <begin position="192"/>
        <end position="205"/>
    </location>
</feature>
<feature type="region of interest" description="Disordered" evidence="5">
    <location>
        <begin position="182"/>
        <end position="213"/>
    </location>
</feature>
<name>A0ABR1F7M7_9ASCO</name>
<evidence type="ECO:0000256" key="5">
    <source>
        <dbReference type="SAM" id="MobiDB-lite"/>
    </source>
</evidence>
<evidence type="ECO:0000256" key="3">
    <source>
        <dbReference type="ARBA" id="ARBA00022552"/>
    </source>
</evidence>
<evidence type="ECO:0000313" key="6">
    <source>
        <dbReference type="EMBL" id="KAK7205123.1"/>
    </source>
</evidence>
<feature type="region of interest" description="Disordered" evidence="5">
    <location>
        <begin position="252"/>
        <end position="275"/>
    </location>
</feature>
<dbReference type="PANTHER" id="PTHR13026">
    <property type="entry name" value="NNP-1 PROTEIN NOVEL NUCLEAR PROTEIN 1 NOP52"/>
    <property type="match status" value="1"/>
</dbReference>
<protein>
    <recommendedName>
        <fullName evidence="8">Nop52-domain-containing protein</fullName>
    </recommendedName>
</protein>
<comment type="caution">
    <text evidence="6">The sequence shown here is derived from an EMBL/GenBank/DDBJ whole genome shotgun (WGS) entry which is preliminary data.</text>
</comment>
<keyword evidence="7" id="KW-1185">Reference proteome</keyword>
<evidence type="ECO:0000256" key="1">
    <source>
        <dbReference type="ARBA" id="ARBA00004123"/>
    </source>
</evidence>
<sequence length="275" mass="31903">MSEAEQDRSQQLAALLKKLAANDRPARESGVEKLEQYLDTEEEIPALDFLKMWKGLYYTMWMTDRPKVQQAMATRLGRMQLGVGDHNVAGFVDAFWATICRDWNNIDVLRIDKYYLLIRRFVSGMFERLANSNWDQEMITSFNKSLMEYPLNPKNTAIADGIRYHMIDIFVEEFEKKMAELTDNAGKKKDSEESDGESAEEEEDEEKSKVPFNELMKPFENLAQNSISKVVKKRVYDEVLDLPHLEKVWGYKKSIGPKPSTLDEKARPKKKAKTK</sequence>
<keyword evidence="3" id="KW-0698">rRNA processing</keyword>